<dbReference type="InterPro" id="IPR028608">
    <property type="entry name" value="CIAO1/Cia1"/>
</dbReference>
<dbReference type="InterPro" id="IPR019775">
    <property type="entry name" value="WD40_repeat_CS"/>
</dbReference>
<feature type="repeat" description="WD" evidence="4">
    <location>
        <begin position="75"/>
        <end position="107"/>
    </location>
</feature>
<evidence type="ECO:0000313" key="5">
    <source>
        <dbReference type="EMBL" id="KJA14842.1"/>
    </source>
</evidence>
<sequence length="408" mass="44356">MDIDLPYTIENIAELPGHEDRAWHVAWNPSKPLLASCSADKTVRIYSYSITPKESTEGDVSRSSIYAFKPLTSIPTGHAKTVRSVAWAPSGETLATASFDSNIGVWEREKGDGDEDGEKGDGPEEWECISTLEGHETECKSVAYSSTGTLLASCSRDKTVWIWEVHPDGDFETISVLMEHTQDVKYVAWHPTEEILASASYDDTIKLYIEDPSDDWFCFATLSGHTSTVWSLAWSPAFDSSSPCSGAGHEPAVAHSHSHSVTASYLASASDDTTVRIWKRIAEHKWECVLVLGGHGRSVYSVSWGRGVPTQSGGPAGEPDARGTYLGWLASSGGDGKVIIWELWEPKLGERASKVTPPTYKLIASLDSAHGVHDVNAVVWCPRSGFEDLLATTGDDGLTKVWKVTPAP</sequence>
<comment type="function">
    <text evidence="3">Essential component of the cytosolic iron-sulfur (Fe/S) protein assembly machinery. Required for the maturation of extramitochondrial Fe/S proteins.</text>
</comment>
<organism evidence="5 6">
    <name type="scientific">Hypholoma sublateritium (strain FD-334 SS-4)</name>
    <dbReference type="NCBI Taxonomy" id="945553"/>
    <lineage>
        <taxon>Eukaryota</taxon>
        <taxon>Fungi</taxon>
        <taxon>Dikarya</taxon>
        <taxon>Basidiomycota</taxon>
        <taxon>Agaricomycotina</taxon>
        <taxon>Agaricomycetes</taxon>
        <taxon>Agaricomycetidae</taxon>
        <taxon>Agaricales</taxon>
        <taxon>Agaricineae</taxon>
        <taxon>Strophariaceae</taxon>
        <taxon>Hypholoma</taxon>
    </lineage>
</organism>
<dbReference type="PANTHER" id="PTHR19920">
    <property type="entry name" value="WD40 PROTEIN CIAO1"/>
    <property type="match status" value="1"/>
</dbReference>
<dbReference type="GO" id="GO:0016226">
    <property type="term" value="P:iron-sulfur cluster assembly"/>
    <property type="evidence" value="ECO:0007669"/>
    <property type="project" value="UniProtKB-UniRule"/>
</dbReference>
<evidence type="ECO:0000256" key="1">
    <source>
        <dbReference type="ARBA" id="ARBA00022574"/>
    </source>
</evidence>
<dbReference type="Proteomes" id="UP000054270">
    <property type="component" value="Unassembled WGS sequence"/>
</dbReference>
<dbReference type="HAMAP" id="MF_03037">
    <property type="entry name" value="ciao1"/>
    <property type="match status" value="1"/>
</dbReference>
<dbReference type="InterPro" id="IPR036322">
    <property type="entry name" value="WD40_repeat_dom_sf"/>
</dbReference>
<dbReference type="AlphaFoldDB" id="A0A0D2KJN2"/>
<name>A0A0D2KJN2_HYPSF</name>
<keyword evidence="1 4" id="KW-0853">WD repeat</keyword>
<dbReference type="InterPro" id="IPR020472">
    <property type="entry name" value="WD40_PAC1"/>
</dbReference>
<keyword evidence="2" id="KW-0677">Repeat</keyword>
<proteinExistence type="inferred from homology"/>
<evidence type="ECO:0000313" key="6">
    <source>
        <dbReference type="Proteomes" id="UP000054270"/>
    </source>
</evidence>
<feature type="repeat" description="WD" evidence="4">
    <location>
        <begin position="177"/>
        <end position="208"/>
    </location>
</feature>
<dbReference type="PROSITE" id="PS00678">
    <property type="entry name" value="WD_REPEATS_1"/>
    <property type="match status" value="1"/>
</dbReference>
<dbReference type="PRINTS" id="PR00320">
    <property type="entry name" value="GPROTEINBRPT"/>
</dbReference>
<dbReference type="OMA" id="IREIRWS"/>
<accession>A0A0D2KJN2</accession>
<dbReference type="PROSITE" id="PS50082">
    <property type="entry name" value="WD_REPEATS_2"/>
    <property type="match status" value="4"/>
</dbReference>
<dbReference type="OrthoDB" id="284782at2759"/>
<dbReference type="InterPro" id="IPR001680">
    <property type="entry name" value="WD40_rpt"/>
</dbReference>
<gene>
    <name evidence="3" type="primary">CIA1</name>
    <name evidence="5" type="ORF">HYPSUDRAFT_48790</name>
</gene>
<reference evidence="6" key="1">
    <citation type="submission" date="2014-04" db="EMBL/GenBank/DDBJ databases">
        <title>Evolutionary Origins and Diversification of the Mycorrhizal Mutualists.</title>
        <authorList>
            <consortium name="DOE Joint Genome Institute"/>
            <consortium name="Mycorrhizal Genomics Consortium"/>
            <person name="Kohler A."/>
            <person name="Kuo A."/>
            <person name="Nagy L.G."/>
            <person name="Floudas D."/>
            <person name="Copeland A."/>
            <person name="Barry K.W."/>
            <person name="Cichocki N."/>
            <person name="Veneault-Fourrey C."/>
            <person name="LaButti K."/>
            <person name="Lindquist E.A."/>
            <person name="Lipzen A."/>
            <person name="Lundell T."/>
            <person name="Morin E."/>
            <person name="Murat C."/>
            <person name="Riley R."/>
            <person name="Ohm R."/>
            <person name="Sun H."/>
            <person name="Tunlid A."/>
            <person name="Henrissat B."/>
            <person name="Grigoriev I.V."/>
            <person name="Hibbett D.S."/>
            <person name="Martin F."/>
        </authorList>
    </citation>
    <scope>NUCLEOTIDE SEQUENCE [LARGE SCALE GENOMIC DNA]</scope>
    <source>
        <strain evidence="6">FD-334 SS-4</strain>
    </source>
</reference>
<comment type="similarity">
    <text evidence="3">Belongs to the WD repeat CIA1 family.</text>
</comment>
<feature type="repeat" description="WD" evidence="4">
    <location>
        <begin position="132"/>
        <end position="165"/>
    </location>
</feature>
<evidence type="ECO:0000256" key="2">
    <source>
        <dbReference type="ARBA" id="ARBA00022737"/>
    </source>
</evidence>
<keyword evidence="6" id="KW-1185">Reference proteome</keyword>
<dbReference type="GO" id="GO:0097361">
    <property type="term" value="C:cytosolic [4Fe-4S] assembly targeting complex"/>
    <property type="evidence" value="ECO:0007669"/>
    <property type="project" value="InterPro"/>
</dbReference>
<dbReference type="Pfam" id="PF00400">
    <property type="entry name" value="WD40"/>
    <property type="match status" value="7"/>
</dbReference>
<evidence type="ECO:0000256" key="3">
    <source>
        <dbReference type="HAMAP-Rule" id="MF_03037"/>
    </source>
</evidence>
<dbReference type="Gene3D" id="2.130.10.10">
    <property type="entry name" value="YVTN repeat-like/Quinoprotein amine dehydrogenase"/>
    <property type="match status" value="1"/>
</dbReference>
<dbReference type="CDD" id="cd00200">
    <property type="entry name" value="WD40"/>
    <property type="match status" value="1"/>
</dbReference>
<protein>
    <recommendedName>
        <fullName evidence="3">Probable cytosolic iron-sulfur protein assembly protein 1</fullName>
    </recommendedName>
</protein>
<dbReference type="PANTHER" id="PTHR19920:SF0">
    <property type="entry name" value="CYTOSOLIC IRON-SULFUR PROTEIN ASSEMBLY PROTEIN CIAO1-RELATED"/>
    <property type="match status" value="1"/>
</dbReference>
<dbReference type="STRING" id="945553.A0A0D2KJN2"/>
<dbReference type="EMBL" id="KN817663">
    <property type="protein sequence ID" value="KJA14842.1"/>
    <property type="molecule type" value="Genomic_DNA"/>
</dbReference>
<dbReference type="SMART" id="SM00320">
    <property type="entry name" value="WD40"/>
    <property type="match status" value="7"/>
</dbReference>
<dbReference type="SUPFAM" id="SSF50978">
    <property type="entry name" value="WD40 repeat-like"/>
    <property type="match status" value="1"/>
</dbReference>
<feature type="repeat" description="WD" evidence="4">
    <location>
        <begin position="15"/>
        <end position="47"/>
    </location>
</feature>
<dbReference type="PROSITE" id="PS50294">
    <property type="entry name" value="WD_REPEATS_REGION"/>
    <property type="match status" value="4"/>
</dbReference>
<evidence type="ECO:0000256" key="4">
    <source>
        <dbReference type="PROSITE-ProRule" id="PRU00221"/>
    </source>
</evidence>
<dbReference type="InterPro" id="IPR015943">
    <property type="entry name" value="WD40/YVTN_repeat-like_dom_sf"/>
</dbReference>